<keyword evidence="1" id="KW-0812">Transmembrane</keyword>
<keyword evidence="3" id="KW-1185">Reference proteome</keyword>
<proteinExistence type="predicted"/>
<evidence type="ECO:0000313" key="2">
    <source>
        <dbReference type="EMBL" id="MCK8142071.1"/>
    </source>
</evidence>
<protein>
    <submittedName>
        <fullName evidence="2">Uncharacterized protein</fullName>
    </submittedName>
</protein>
<keyword evidence="1" id="KW-0472">Membrane</keyword>
<reference evidence="2" key="1">
    <citation type="submission" date="2022-04" db="EMBL/GenBank/DDBJ databases">
        <title>Flavobacterium pygoscelis sp. nov. isolated from Chinstrap chick (Pygoscelis antarcticus).</title>
        <authorList>
            <person name="Irgang R."/>
            <person name="Poblete-Morales M."/>
            <person name="Avendano-Herrera R."/>
        </authorList>
    </citation>
    <scope>NUCLEOTIDE SEQUENCE</scope>
    <source>
        <strain evidence="2">I-SCBP12n</strain>
    </source>
</reference>
<accession>A0A9X1XT17</accession>
<comment type="caution">
    <text evidence="2">The sequence shown here is derived from an EMBL/GenBank/DDBJ whole genome shotgun (WGS) entry which is preliminary data.</text>
</comment>
<organism evidence="2 3">
    <name type="scientific">Flavobacterium pygoscelis</name>
    <dbReference type="NCBI Taxonomy" id="2893176"/>
    <lineage>
        <taxon>Bacteria</taxon>
        <taxon>Pseudomonadati</taxon>
        <taxon>Bacteroidota</taxon>
        <taxon>Flavobacteriia</taxon>
        <taxon>Flavobacteriales</taxon>
        <taxon>Flavobacteriaceae</taxon>
        <taxon>Flavobacterium</taxon>
    </lineage>
</organism>
<name>A0A9X1XT17_9FLAO</name>
<feature type="transmembrane region" description="Helical" evidence="1">
    <location>
        <begin position="45"/>
        <end position="63"/>
    </location>
</feature>
<evidence type="ECO:0000313" key="3">
    <source>
        <dbReference type="Proteomes" id="UP001139260"/>
    </source>
</evidence>
<evidence type="ECO:0000256" key="1">
    <source>
        <dbReference type="SAM" id="Phobius"/>
    </source>
</evidence>
<dbReference type="Proteomes" id="UP001139260">
    <property type="component" value="Unassembled WGS sequence"/>
</dbReference>
<dbReference type="AlphaFoldDB" id="A0A9X1XT17"/>
<dbReference type="EMBL" id="JALNUB010000005">
    <property type="protein sequence ID" value="MCK8142071.1"/>
    <property type="molecule type" value="Genomic_DNA"/>
</dbReference>
<keyword evidence="1" id="KW-1133">Transmembrane helix</keyword>
<gene>
    <name evidence="2" type="ORF">MW871_09215</name>
</gene>
<dbReference type="RefSeq" id="WP_248428327.1">
    <property type="nucleotide sequence ID" value="NZ_JALNUB010000005.1"/>
</dbReference>
<sequence>MEPDNFEEQFKAQLNVREIKPTPMAWEKLDSMLTAAEKPKSKFSWIYIAASFVGFLMISTFYFNSSESVKTQTINPIVLEQKGIDTNIEEPTIKKKEDLSKTVQNGMPKSSGVLAVATSSKSNLIQKSYAIKDSSTRDPINNVKINKAVGNSENTIDISKRYSSAEKLLAEISNTKYENKAVQPNNIGITVSANSLLSDAETELNQSFREKALDKFSKNYNAIKTVLVNRNYQD</sequence>